<protein>
    <submittedName>
        <fullName evidence="3">Uncharacterized protein</fullName>
    </submittedName>
</protein>
<dbReference type="EMBL" id="JBHSQB010000003">
    <property type="protein sequence ID" value="MFC6095265.1"/>
    <property type="molecule type" value="Genomic_DNA"/>
</dbReference>
<evidence type="ECO:0000256" key="1">
    <source>
        <dbReference type="SAM" id="MobiDB-lite"/>
    </source>
</evidence>
<comment type="caution">
    <text evidence="3">The sequence shown here is derived from an EMBL/GenBank/DDBJ whole genome shotgun (WGS) entry which is preliminary data.</text>
</comment>
<keyword evidence="4" id="KW-1185">Reference proteome</keyword>
<feature type="chain" id="PRO_5047107808" evidence="2">
    <location>
        <begin position="21"/>
        <end position="152"/>
    </location>
</feature>
<evidence type="ECO:0000256" key="2">
    <source>
        <dbReference type="SAM" id="SignalP"/>
    </source>
</evidence>
<accession>A0ABW1PII9</accession>
<sequence>MKTIKFFIAGFALLMASSLAAQVSVNVNIGGRPDWGPVGYTEANYYYLPDVEAYYDVRQANFIYANNGTWISARTLPHRYRSYNLYAGPKVVLTDYRGNRPYTHFKTHRVKYYHGYRPQTVVVRETHHHHYDKKHYKHQAKKHHKGRGHDRH</sequence>
<evidence type="ECO:0000313" key="3">
    <source>
        <dbReference type="EMBL" id="MFC6095265.1"/>
    </source>
</evidence>
<feature type="signal peptide" evidence="2">
    <location>
        <begin position="1"/>
        <end position="20"/>
    </location>
</feature>
<dbReference type="Proteomes" id="UP001596287">
    <property type="component" value="Unassembled WGS sequence"/>
</dbReference>
<feature type="region of interest" description="Disordered" evidence="1">
    <location>
        <begin position="126"/>
        <end position="152"/>
    </location>
</feature>
<name>A0ABW1PII9_9FLAO</name>
<evidence type="ECO:0000313" key="4">
    <source>
        <dbReference type="Proteomes" id="UP001596287"/>
    </source>
</evidence>
<proteinExistence type="predicted"/>
<reference evidence="4" key="1">
    <citation type="journal article" date="2019" name="Int. J. Syst. Evol. Microbiol.">
        <title>The Global Catalogue of Microorganisms (GCM) 10K type strain sequencing project: providing services to taxonomists for standard genome sequencing and annotation.</title>
        <authorList>
            <consortium name="The Broad Institute Genomics Platform"/>
            <consortium name="The Broad Institute Genome Sequencing Center for Infectious Disease"/>
            <person name="Wu L."/>
            <person name="Ma J."/>
        </authorList>
    </citation>
    <scope>NUCLEOTIDE SEQUENCE [LARGE SCALE GENOMIC DNA]</scope>
    <source>
        <strain evidence="4">CCUG 49679</strain>
    </source>
</reference>
<dbReference type="RefSeq" id="WP_379789874.1">
    <property type="nucleotide sequence ID" value="NZ_JBHSQB010000003.1"/>
</dbReference>
<organism evidence="3 4">
    <name type="scientific">Flavobacterium qiangtangense</name>
    <dbReference type="NCBI Taxonomy" id="1442595"/>
    <lineage>
        <taxon>Bacteria</taxon>
        <taxon>Pseudomonadati</taxon>
        <taxon>Bacteroidota</taxon>
        <taxon>Flavobacteriia</taxon>
        <taxon>Flavobacteriales</taxon>
        <taxon>Flavobacteriaceae</taxon>
        <taxon>Flavobacterium</taxon>
    </lineage>
</organism>
<gene>
    <name evidence="3" type="ORF">ACFPVY_01285</name>
</gene>
<keyword evidence="2" id="KW-0732">Signal</keyword>